<gene>
    <name evidence="9" type="primary">LOC115884424</name>
</gene>
<keyword evidence="3 7" id="KW-0812">Transmembrane</keyword>
<proteinExistence type="inferred from homology"/>
<evidence type="ECO:0000313" key="9">
    <source>
        <dbReference type="RefSeq" id="XP_030758850.1"/>
    </source>
</evidence>
<evidence type="ECO:0000256" key="4">
    <source>
        <dbReference type="ARBA" id="ARBA00022989"/>
    </source>
</evidence>
<dbReference type="PRINTS" id="PR00259">
    <property type="entry name" value="TMFOUR"/>
</dbReference>
<keyword evidence="6" id="KW-1015">Disulfide bond</keyword>
<dbReference type="GO" id="GO:0005886">
    <property type="term" value="C:plasma membrane"/>
    <property type="evidence" value="ECO:0007669"/>
    <property type="project" value="TreeGrafter"/>
</dbReference>
<dbReference type="InterPro" id="IPR000301">
    <property type="entry name" value="Tetraspanin_animals"/>
</dbReference>
<dbReference type="InterPro" id="IPR018503">
    <property type="entry name" value="Tetraspanin_CS"/>
</dbReference>
<evidence type="ECO:0000256" key="5">
    <source>
        <dbReference type="ARBA" id="ARBA00023136"/>
    </source>
</evidence>
<dbReference type="PROSITE" id="PS00421">
    <property type="entry name" value="TM4_1"/>
    <property type="match status" value="1"/>
</dbReference>
<name>A0A6J2Y799_SITOR</name>
<dbReference type="InterPro" id="IPR018499">
    <property type="entry name" value="Tetraspanin/Peripherin"/>
</dbReference>
<dbReference type="PANTHER" id="PTHR19282">
    <property type="entry name" value="TETRASPANIN"/>
    <property type="match status" value="1"/>
</dbReference>
<dbReference type="SUPFAM" id="SSF48652">
    <property type="entry name" value="Tetraspanin"/>
    <property type="match status" value="1"/>
</dbReference>
<dbReference type="PANTHER" id="PTHR19282:SF521">
    <property type="entry name" value="IP01817P-RELATED"/>
    <property type="match status" value="1"/>
</dbReference>
<accession>A0A6J2Y799</accession>
<reference evidence="9" key="1">
    <citation type="submission" date="2025-08" db="UniProtKB">
        <authorList>
            <consortium name="RefSeq"/>
        </authorList>
    </citation>
    <scope>IDENTIFICATION</scope>
    <source>
        <tissue evidence="9">Gonads</tissue>
    </source>
</reference>
<dbReference type="InParanoid" id="A0A6J2Y799"/>
<dbReference type="Pfam" id="PF00335">
    <property type="entry name" value="Tetraspanin"/>
    <property type="match status" value="1"/>
</dbReference>
<feature type="transmembrane region" description="Helical" evidence="7">
    <location>
        <begin position="12"/>
        <end position="33"/>
    </location>
</feature>
<dbReference type="InterPro" id="IPR008952">
    <property type="entry name" value="Tetraspanin_EC2_sf"/>
</dbReference>
<dbReference type="AlphaFoldDB" id="A0A6J2Y799"/>
<keyword evidence="5 7" id="KW-0472">Membrane</keyword>
<feature type="transmembrane region" description="Helical" evidence="7">
    <location>
        <begin position="196"/>
        <end position="219"/>
    </location>
</feature>
<evidence type="ECO:0000256" key="3">
    <source>
        <dbReference type="ARBA" id="ARBA00022692"/>
    </source>
</evidence>
<dbReference type="RefSeq" id="XP_030758850.1">
    <property type="nucleotide sequence ID" value="XM_030902990.1"/>
</dbReference>
<dbReference type="CDD" id="cd03127">
    <property type="entry name" value="tetraspanin_LEL"/>
    <property type="match status" value="1"/>
</dbReference>
<comment type="subcellular location">
    <subcellularLocation>
        <location evidence="1 7">Membrane</location>
        <topology evidence="1 7">Multi-pass membrane protein</topology>
    </subcellularLocation>
</comment>
<keyword evidence="8" id="KW-1185">Reference proteome</keyword>
<organism evidence="8 9">
    <name type="scientific">Sitophilus oryzae</name>
    <name type="common">Rice weevil</name>
    <name type="synonym">Curculio oryzae</name>
    <dbReference type="NCBI Taxonomy" id="7048"/>
    <lineage>
        <taxon>Eukaryota</taxon>
        <taxon>Metazoa</taxon>
        <taxon>Ecdysozoa</taxon>
        <taxon>Arthropoda</taxon>
        <taxon>Hexapoda</taxon>
        <taxon>Insecta</taxon>
        <taxon>Pterygota</taxon>
        <taxon>Neoptera</taxon>
        <taxon>Endopterygota</taxon>
        <taxon>Coleoptera</taxon>
        <taxon>Polyphaga</taxon>
        <taxon>Cucujiformia</taxon>
        <taxon>Curculionidae</taxon>
        <taxon>Dryophthorinae</taxon>
        <taxon>Sitophilus</taxon>
    </lineage>
</organism>
<dbReference type="OrthoDB" id="71600at2759"/>
<dbReference type="KEGG" id="soy:115884424"/>
<feature type="disulfide bond" evidence="6">
    <location>
        <begin position="147"/>
        <end position="182"/>
    </location>
</feature>
<feature type="disulfide bond" evidence="6">
    <location>
        <begin position="148"/>
        <end position="165"/>
    </location>
</feature>
<evidence type="ECO:0000256" key="1">
    <source>
        <dbReference type="ARBA" id="ARBA00004141"/>
    </source>
</evidence>
<dbReference type="Gene3D" id="1.10.1450.10">
    <property type="entry name" value="Tetraspanin"/>
    <property type="match status" value="1"/>
</dbReference>
<dbReference type="GeneID" id="115884424"/>
<sequence length="233" mass="25567">MGCASGLVKYLVFLANLLFALIGLGLVIVGILFKLNIAEVTRLIPGDLGIAPILSIVLGAIVFITAFLGCCGAVRESSCMLTTYSIILITIFIIQVAIGVYAYLQIKNENQLRSTIRNKVDSTFNEARHNLPEALEARNVLQRWLQCCGVDGPDEYNQNYPDSCCRMDRCPSLNNDIFSDGCANKLYNFLVSKSQLIANIAIGVAVVEIIGAIFGLCLASSITREYRRQNRYA</sequence>
<evidence type="ECO:0000256" key="6">
    <source>
        <dbReference type="PIRSR" id="PIRSR002419-1"/>
    </source>
</evidence>
<dbReference type="Proteomes" id="UP000504635">
    <property type="component" value="Unplaced"/>
</dbReference>
<keyword evidence="4 7" id="KW-1133">Transmembrane helix</keyword>
<feature type="transmembrane region" description="Helical" evidence="7">
    <location>
        <begin position="81"/>
        <end position="104"/>
    </location>
</feature>
<feature type="transmembrane region" description="Helical" evidence="7">
    <location>
        <begin position="53"/>
        <end position="74"/>
    </location>
</feature>
<evidence type="ECO:0000313" key="8">
    <source>
        <dbReference type="Proteomes" id="UP000504635"/>
    </source>
</evidence>
<evidence type="ECO:0000256" key="2">
    <source>
        <dbReference type="ARBA" id="ARBA00006840"/>
    </source>
</evidence>
<evidence type="ECO:0000256" key="7">
    <source>
        <dbReference type="RuleBase" id="RU361218"/>
    </source>
</evidence>
<comment type="similarity">
    <text evidence="2 7">Belongs to the tetraspanin (TM4SF) family.</text>
</comment>
<protein>
    <recommendedName>
        <fullName evidence="7">Tetraspanin</fullName>
    </recommendedName>
</protein>
<dbReference type="PIRSF" id="PIRSF002419">
    <property type="entry name" value="Tetraspanin"/>
    <property type="match status" value="1"/>
</dbReference>